<keyword evidence="1" id="KW-0812">Transmembrane</keyword>
<feature type="transmembrane region" description="Helical" evidence="1">
    <location>
        <begin position="71"/>
        <end position="90"/>
    </location>
</feature>
<feature type="transmembrane region" description="Helical" evidence="1">
    <location>
        <begin position="96"/>
        <end position="117"/>
    </location>
</feature>
<proteinExistence type="predicted"/>
<keyword evidence="1" id="KW-0472">Membrane</keyword>
<organism evidence="2">
    <name type="scientific">viral metagenome</name>
    <dbReference type="NCBI Taxonomy" id="1070528"/>
    <lineage>
        <taxon>unclassified sequences</taxon>
        <taxon>metagenomes</taxon>
        <taxon>organismal metagenomes</taxon>
    </lineage>
</organism>
<feature type="transmembrane region" description="Helical" evidence="1">
    <location>
        <begin position="5"/>
        <end position="23"/>
    </location>
</feature>
<dbReference type="EMBL" id="MN740240">
    <property type="protein sequence ID" value="QHT95320.1"/>
    <property type="molecule type" value="Genomic_DNA"/>
</dbReference>
<evidence type="ECO:0000256" key="1">
    <source>
        <dbReference type="SAM" id="Phobius"/>
    </source>
</evidence>
<name>A0A6C0IRW1_9ZZZZ</name>
<keyword evidence="1" id="KW-1133">Transmembrane helix</keyword>
<accession>A0A6C0IRW1</accession>
<sequence length="125" mass="14134">MLYPILISSIIMLVLDIVYLSTFGKPFVDQTVMIQKSPFELNYMGAFASYLCLIVGLNYFVISKQGSLQDAFVLGFVMYGVYDATNMALLKKWLPSLALMDTLWGAVLMTATTYFTYQTMSIFKL</sequence>
<reference evidence="2" key="1">
    <citation type="journal article" date="2020" name="Nature">
        <title>Giant virus diversity and host interactions through global metagenomics.</title>
        <authorList>
            <person name="Schulz F."/>
            <person name="Roux S."/>
            <person name="Paez-Espino D."/>
            <person name="Jungbluth S."/>
            <person name="Walsh D.A."/>
            <person name="Denef V.J."/>
            <person name="McMahon K.D."/>
            <person name="Konstantinidis K.T."/>
            <person name="Eloe-Fadrosh E.A."/>
            <person name="Kyrpides N.C."/>
            <person name="Woyke T."/>
        </authorList>
    </citation>
    <scope>NUCLEOTIDE SEQUENCE</scope>
    <source>
        <strain evidence="2">GVMAG-M-3300024261-8</strain>
    </source>
</reference>
<evidence type="ECO:0008006" key="3">
    <source>
        <dbReference type="Google" id="ProtNLM"/>
    </source>
</evidence>
<evidence type="ECO:0000313" key="2">
    <source>
        <dbReference type="EMBL" id="QHT95320.1"/>
    </source>
</evidence>
<dbReference type="InterPro" id="IPR018687">
    <property type="entry name" value="DUF2177_membr"/>
</dbReference>
<protein>
    <recommendedName>
        <fullName evidence="3">DUF2177 family protein</fullName>
    </recommendedName>
</protein>
<dbReference type="AlphaFoldDB" id="A0A6C0IRW1"/>
<feature type="transmembrane region" description="Helical" evidence="1">
    <location>
        <begin position="43"/>
        <end position="62"/>
    </location>
</feature>
<dbReference type="Pfam" id="PF09945">
    <property type="entry name" value="DUF2177"/>
    <property type="match status" value="1"/>
</dbReference>